<feature type="compositionally biased region" description="Polar residues" evidence="2">
    <location>
        <begin position="34"/>
        <end position="48"/>
    </location>
</feature>
<evidence type="ECO:0000313" key="3">
    <source>
        <dbReference type="EMBL" id="KAK4199280.1"/>
    </source>
</evidence>
<proteinExistence type="predicted"/>
<comment type="caution">
    <text evidence="3">The sequence shown here is derived from an EMBL/GenBank/DDBJ whole genome shotgun (WGS) entry which is preliminary data.</text>
</comment>
<gene>
    <name evidence="3" type="ORF">QBC40DRAFT_266050</name>
</gene>
<keyword evidence="1" id="KW-0175">Coiled coil</keyword>
<sequence length="327" mass="36537">MDYNEKIEPKVKTETPVGMPTKKRARNMMDSDVKTPTSSTGATPRGTTNGMYANAVFGTPSTVGHTTPFNRAVSVPGGQQPVVSPFNLAVSQDVANVRGELLKALPHYKNIYAAIESQPEVRSRLDVLHYLGVNIHHPHMARTGGLGSLLSIWDQLAGYSGQQIRKLNNENSILKIESANVQNENTKLKSENIDLRNENANLHKRIAELENSFAQSKTEIAGNQGNRGVDEPVRFDGSEPGKYVRYFNFMLWKRAITRAWSDRPDEFKSEKDKICYMLFCLDGDAFWYIADAANRIINGGEQGNDVWELKTGEDFLGHLARKYGKCE</sequence>
<evidence type="ECO:0000256" key="2">
    <source>
        <dbReference type="SAM" id="MobiDB-lite"/>
    </source>
</evidence>
<evidence type="ECO:0000313" key="4">
    <source>
        <dbReference type="Proteomes" id="UP001303160"/>
    </source>
</evidence>
<accession>A0AAN6XH72</accession>
<keyword evidence="4" id="KW-1185">Reference proteome</keyword>
<feature type="region of interest" description="Disordered" evidence="2">
    <location>
        <begin position="1"/>
        <end position="48"/>
    </location>
</feature>
<feature type="compositionally biased region" description="Basic and acidic residues" evidence="2">
    <location>
        <begin position="1"/>
        <end position="13"/>
    </location>
</feature>
<dbReference type="EMBL" id="MU863934">
    <property type="protein sequence ID" value="KAK4199280.1"/>
    <property type="molecule type" value="Genomic_DNA"/>
</dbReference>
<reference evidence="3" key="2">
    <citation type="submission" date="2023-05" db="EMBL/GenBank/DDBJ databases">
        <authorList>
            <consortium name="Lawrence Berkeley National Laboratory"/>
            <person name="Steindorff A."/>
            <person name="Hensen N."/>
            <person name="Bonometti L."/>
            <person name="Westerberg I."/>
            <person name="Brannstrom I.O."/>
            <person name="Guillou S."/>
            <person name="Cros-Aarteil S."/>
            <person name="Calhoun S."/>
            <person name="Haridas S."/>
            <person name="Kuo A."/>
            <person name="Mondo S."/>
            <person name="Pangilinan J."/>
            <person name="Riley R."/>
            <person name="Labutti K."/>
            <person name="Andreopoulos B."/>
            <person name="Lipzen A."/>
            <person name="Chen C."/>
            <person name="Yanf M."/>
            <person name="Daum C."/>
            <person name="Ng V."/>
            <person name="Clum A."/>
            <person name="Ohm R."/>
            <person name="Martin F."/>
            <person name="Silar P."/>
            <person name="Natvig D."/>
            <person name="Lalanne C."/>
            <person name="Gautier V."/>
            <person name="Ament-Velasquez S.L."/>
            <person name="Kruys A."/>
            <person name="Hutchinson M.I."/>
            <person name="Powell A.J."/>
            <person name="Barry K."/>
            <person name="Miller A.N."/>
            <person name="Grigoriev I.V."/>
            <person name="Debuchy R."/>
            <person name="Gladieux P."/>
            <person name="Thoren M.H."/>
            <person name="Johannesson H."/>
        </authorList>
    </citation>
    <scope>NUCLEOTIDE SEQUENCE</scope>
    <source>
        <strain evidence="3">CBS 315.58</strain>
    </source>
</reference>
<reference evidence="3" key="1">
    <citation type="journal article" date="2023" name="Mol. Phylogenet. Evol.">
        <title>Genome-scale phylogeny and comparative genomics of the fungal order Sordariales.</title>
        <authorList>
            <person name="Hensen N."/>
            <person name="Bonometti L."/>
            <person name="Westerberg I."/>
            <person name="Brannstrom I.O."/>
            <person name="Guillou S."/>
            <person name="Cros-Aarteil S."/>
            <person name="Calhoun S."/>
            <person name="Haridas S."/>
            <person name="Kuo A."/>
            <person name="Mondo S."/>
            <person name="Pangilinan J."/>
            <person name="Riley R."/>
            <person name="LaButti K."/>
            <person name="Andreopoulos B."/>
            <person name="Lipzen A."/>
            <person name="Chen C."/>
            <person name="Yan M."/>
            <person name="Daum C."/>
            <person name="Ng V."/>
            <person name="Clum A."/>
            <person name="Steindorff A."/>
            <person name="Ohm R.A."/>
            <person name="Martin F."/>
            <person name="Silar P."/>
            <person name="Natvig D.O."/>
            <person name="Lalanne C."/>
            <person name="Gautier V."/>
            <person name="Ament-Velasquez S.L."/>
            <person name="Kruys A."/>
            <person name="Hutchinson M.I."/>
            <person name="Powell A.J."/>
            <person name="Barry K."/>
            <person name="Miller A.N."/>
            <person name="Grigoriev I.V."/>
            <person name="Debuchy R."/>
            <person name="Gladieux P."/>
            <person name="Hiltunen Thoren M."/>
            <person name="Johannesson H."/>
        </authorList>
    </citation>
    <scope>NUCLEOTIDE SEQUENCE</scope>
    <source>
        <strain evidence="3">CBS 315.58</strain>
    </source>
</reference>
<organism evidence="3 4">
    <name type="scientific">Triangularia verruculosa</name>
    <dbReference type="NCBI Taxonomy" id="2587418"/>
    <lineage>
        <taxon>Eukaryota</taxon>
        <taxon>Fungi</taxon>
        <taxon>Dikarya</taxon>
        <taxon>Ascomycota</taxon>
        <taxon>Pezizomycotina</taxon>
        <taxon>Sordariomycetes</taxon>
        <taxon>Sordariomycetidae</taxon>
        <taxon>Sordariales</taxon>
        <taxon>Podosporaceae</taxon>
        <taxon>Triangularia</taxon>
    </lineage>
</organism>
<feature type="coiled-coil region" evidence="1">
    <location>
        <begin position="164"/>
        <end position="219"/>
    </location>
</feature>
<name>A0AAN6XH72_9PEZI</name>
<dbReference type="Proteomes" id="UP001303160">
    <property type="component" value="Unassembled WGS sequence"/>
</dbReference>
<protein>
    <submittedName>
        <fullName evidence="3">Uncharacterized protein</fullName>
    </submittedName>
</protein>
<dbReference type="Gene3D" id="1.20.5.170">
    <property type="match status" value="1"/>
</dbReference>
<evidence type="ECO:0000256" key="1">
    <source>
        <dbReference type="SAM" id="Coils"/>
    </source>
</evidence>
<dbReference type="AlphaFoldDB" id="A0AAN6XH72"/>